<organism evidence="1 2">
    <name type="scientific">Aeromonas caviae</name>
    <name type="common">Aeromonas punctata</name>
    <dbReference type="NCBI Taxonomy" id="648"/>
    <lineage>
        <taxon>Bacteria</taxon>
        <taxon>Pseudomonadati</taxon>
        <taxon>Pseudomonadota</taxon>
        <taxon>Gammaproteobacteria</taxon>
        <taxon>Aeromonadales</taxon>
        <taxon>Aeromonadaceae</taxon>
        <taxon>Aeromonas</taxon>
    </lineage>
</organism>
<gene>
    <name evidence="1" type="ORF">N5I07_22990</name>
</gene>
<reference evidence="1" key="1">
    <citation type="submission" date="2022-09" db="EMBL/GenBank/DDBJ databases">
        <title>Intensive care unit water sources are persistently colonized with multi-drug resistant bacteria and are the site of extensive horizontal gene transfer of antibiotic resistance genes.</title>
        <authorList>
            <person name="Diorio-Toth L."/>
        </authorList>
    </citation>
    <scope>NUCLEOTIDE SEQUENCE</scope>
    <source>
        <strain evidence="1">GD03796</strain>
    </source>
</reference>
<comment type="caution">
    <text evidence="1">The sequence shown here is derived from an EMBL/GenBank/DDBJ whole genome shotgun (WGS) entry which is preliminary data.</text>
</comment>
<sequence>MHNSLQETATNTMATKPMFDSTMGYLLVNTWQLHLRDLSITTGGASDIMDALVTACGKTSAWLVELVDYTRLGCIFDYDHANNNDGDCLAQVILESVLNIESDQNLRKAVLNWLRVKGLPLIEA</sequence>
<dbReference type="EMBL" id="JAOCFT010000002">
    <property type="protein sequence ID" value="MDH1900359.1"/>
    <property type="molecule type" value="Genomic_DNA"/>
</dbReference>
<name>A0AA42VG78_AERCA</name>
<evidence type="ECO:0000313" key="2">
    <source>
        <dbReference type="Proteomes" id="UP001160758"/>
    </source>
</evidence>
<accession>A0AA42VG78</accession>
<evidence type="ECO:0000313" key="1">
    <source>
        <dbReference type="EMBL" id="MDH1900359.1"/>
    </source>
</evidence>
<dbReference type="AlphaFoldDB" id="A0AA42VG78"/>
<proteinExistence type="predicted"/>
<dbReference type="RefSeq" id="WP_210538249.1">
    <property type="nucleotide sequence ID" value="NZ_CP100393.1"/>
</dbReference>
<dbReference type="Proteomes" id="UP001160758">
    <property type="component" value="Unassembled WGS sequence"/>
</dbReference>
<protein>
    <submittedName>
        <fullName evidence="1">Uncharacterized protein</fullName>
    </submittedName>
</protein>